<evidence type="ECO:0000313" key="1">
    <source>
        <dbReference type="EMBL" id="SVC32897.1"/>
    </source>
</evidence>
<name>A0A382LCQ4_9ZZZZ</name>
<reference evidence="1" key="1">
    <citation type="submission" date="2018-05" db="EMBL/GenBank/DDBJ databases">
        <authorList>
            <person name="Lanie J.A."/>
            <person name="Ng W.-L."/>
            <person name="Kazmierczak K.M."/>
            <person name="Andrzejewski T.M."/>
            <person name="Davidsen T.M."/>
            <person name="Wayne K.J."/>
            <person name="Tettelin H."/>
            <person name="Glass J.I."/>
            <person name="Rusch D."/>
            <person name="Podicherti R."/>
            <person name="Tsui H.-C.T."/>
            <person name="Winkler M.E."/>
        </authorList>
    </citation>
    <scope>NUCLEOTIDE SEQUENCE</scope>
</reference>
<sequence length="249" mass="27058">VLHAAQSVAADACTIDSHDIDRGQRKPFFICGNTITDDYRLTGLNEAKISIDYDQYLRRCTLADNRRGIFFWLDAAADAQSANLQVSNAAGEALCEPLSLDVPNRVPVGVATLTAAKKTKSAVHLLEVRAADGENFSQTCANGIEFPAWGRTPSRWPTLSLVAASDMAEVPRDFRRQKQVLSCTDTTLRALVKVHGQQREPAKLVIPSVKLASGRNVAGVAYASLPEPSWANSMSDEDARFVDVDGIRT</sequence>
<accession>A0A382LCQ4</accession>
<protein>
    <submittedName>
        <fullName evidence="1">Uncharacterized protein</fullName>
    </submittedName>
</protein>
<dbReference type="AlphaFoldDB" id="A0A382LCQ4"/>
<proteinExistence type="predicted"/>
<gene>
    <name evidence="1" type="ORF">METZ01_LOCUS285751</name>
</gene>
<feature type="non-terminal residue" evidence="1">
    <location>
        <position position="1"/>
    </location>
</feature>
<organism evidence="1">
    <name type="scientific">marine metagenome</name>
    <dbReference type="NCBI Taxonomy" id="408172"/>
    <lineage>
        <taxon>unclassified sequences</taxon>
        <taxon>metagenomes</taxon>
        <taxon>ecological metagenomes</taxon>
    </lineage>
</organism>
<dbReference type="EMBL" id="UINC01085393">
    <property type="protein sequence ID" value="SVC32897.1"/>
    <property type="molecule type" value="Genomic_DNA"/>
</dbReference>
<feature type="non-terminal residue" evidence="1">
    <location>
        <position position="249"/>
    </location>
</feature>